<feature type="domain" description="HTH lysR-type" evidence="7">
    <location>
        <begin position="7"/>
        <end position="64"/>
    </location>
</feature>
<dbReference type="Gene3D" id="1.10.10.10">
    <property type="entry name" value="Winged helix-like DNA-binding domain superfamily/Winged helix DNA-binding domain"/>
    <property type="match status" value="1"/>
</dbReference>
<dbReference type="AlphaFoldDB" id="A0A5N5UPF0"/>
<reference evidence="8 9" key="1">
    <citation type="submission" date="2012-10" db="EMBL/GenBank/DDBJ databases">
        <title>The draft sequence of the Mycobacterium pheli genome.</title>
        <authorList>
            <person name="Pettersson B.M.F."/>
            <person name="Das S."/>
            <person name="Dasgupta S."/>
            <person name="Bhattacharya A."/>
            <person name="Kirsebom L.A."/>
        </authorList>
    </citation>
    <scope>NUCLEOTIDE SEQUENCE [LARGE SCALE GENOMIC DNA]</scope>
    <source>
        <strain evidence="8 9">CCUG 21000</strain>
    </source>
</reference>
<dbReference type="Pfam" id="PF00126">
    <property type="entry name" value="HTH_1"/>
    <property type="match status" value="1"/>
</dbReference>
<dbReference type="InterPro" id="IPR036390">
    <property type="entry name" value="WH_DNA-bd_sf"/>
</dbReference>
<sequence length="305" mass="33869">MEQNLPFDIDALLVFGKVVENRSLSKAATLLGMPKSTVSRKLARLEADLGIKLLRKNTRQLTVTDLGEKVYAHAVNILTEANGVRALVESSRQEPRGELRVAIPVFVGIDYASRVGAAFLARYPNSRLDIRLVDSMVDPIRDGFDVVFGTGPLQDSTLIARKVFDLELFLCASAEFAAALQEPITDPAQLRSVPFIDFGFGGPRRITLRRDSGHYELTPSVRARANNFQVCKQYILQGLGIGVMPTQIICTDELRAGTLVPVLPHWRPDALDVHMIYPFELSFSTLISAFYETAREIILENIARI</sequence>
<accession>A0A5N5UPF0</accession>
<comment type="function">
    <text evidence="6">Required for the induction the katG gene for catalase. Involved in the response to hydrogen peroxide.</text>
</comment>
<evidence type="ECO:0000313" key="9">
    <source>
        <dbReference type="Proteomes" id="UP000325690"/>
    </source>
</evidence>
<dbReference type="InterPro" id="IPR058163">
    <property type="entry name" value="LysR-type_TF_proteobact-type"/>
</dbReference>
<evidence type="ECO:0000259" key="7">
    <source>
        <dbReference type="PROSITE" id="PS50931"/>
    </source>
</evidence>
<evidence type="ECO:0000256" key="6">
    <source>
        <dbReference type="ARBA" id="ARBA00056658"/>
    </source>
</evidence>
<proteinExistence type="inferred from homology"/>
<dbReference type="FunFam" id="1.10.10.10:FF:000001">
    <property type="entry name" value="LysR family transcriptional regulator"/>
    <property type="match status" value="1"/>
</dbReference>
<keyword evidence="4" id="KW-0804">Transcription</keyword>
<dbReference type="PANTHER" id="PTHR30537:SF5">
    <property type="entry name" value="HTH-TYPE TRANSCRIPTIONAL ACTIVATOR TTDR-RELATED"/>
    <property type="match status" value="1"/>
</dbReference>
<comment type="caution">
    <text evidence="8">The sequence shown here is derived from an EMBL/GenBank/DDBJ whole genome shotgun (WGS) entry which is preliminary data.</text>
</comment>
<evidence type="ECO:0000256" key="3">
    <source>
        <dbReference type="ARBA" id="ARBA00023125"/>
    </source>
</evidence>
<evidence type="ECO:0000256" key="5">
    <source>
        <dbReference type="ARBA" id="ARBA00040885"/>
    </source>
</evidence>
<keyword evidence="9" id="KW-1185">Reference proteome</keyword>
<evidence type="ECO:0000256" key="1">
    <source>
        <dbReference type="ARBA" id="ARBA00009437"/>
    </source>
</evidence>
<gene>
    <name evidence="8" type="ORF">MPHL21000_25085</name>
</gene>
<comment type="similarity">
    <text evidence="1">Belongs to the LysR transcriptional regulatory family.</text>
</comment>
<dbReference type="Proteomes" id="UP000325690">
    <property type="component" value="Unassembled WGS sequence"/>
</dbReference>
<dbReference type="SUPFAM" id="SSF53850">
    <property type="entry name" value="Periplasmic binding protein-like II"/>
    <property type="match status" value="1"/>
</dbReference>
<dbReference type="EMBL" id="ANBP01000055">
    <property type="protein sequence ID" value="KAB7751475.1"/>
    <property type="molecule type" value="Genomic_DNA"/>
</dbReference>
<keyword evidence="3" id="KW-0238">DNA-binding</keyword>
<keyword evidence="2" id="KW-0805">Transcription regulation</keyword>
<dbReference type="PANTHER" id="PTHR30537">
    <property type="entry name" value="HTH-TYPE TRANSCRIPTIONAL REGULATOR"/>
    <property type="match status" value="1"/>
</dbReference>
<dbReference type="InterPro" id="IPR000847">
    <property type="entry name" value="LysR_HTH_N"/>
</dbReference>
<evidence type="ECO:0000256" key="2">
    <source>
        <dbReference type="ARBA" id="ARBA00023015"/>
    </source>
</evidence>
<dbReference type="GO" id="GO:0006351">
    <property type="term" value="P:DNA-templated transcription"/>
    <property type="evidence" value="ECO:0007669"/>
    <property type="project" value="TreeGrafter"/>
</dbReference>
<dbReference type="GO" id="GO:0043565">
    <property type="term" value="F:sequence-specific DNA binding"/>
    <property type="evidence" value="ECO:0007669"/>
    <property type="project" value="TreeGrafter"/>
</dbReference>
<dbReference type="Pfam" id="PF03466">
    <property type="entry name" value="LysR_substrate"/>
    <property type="match status" value="1"/>
</dbReference>
<dbReference type="SUPFAM" id="SSF46785">
    <property type="entry name" value="Winged helix' DNA-binding domain"/>
    <property type="match status" value="1"/>
</dbReference>
<dbReference type="Gene3D" id="3.40.190.290">
    <property type="match status" value="1"/>
</dbReference>
<dbReference type="RefSeq" id="WP_003888809.1">
    <property type="nucleotide sequence ID" value="NZ_ANBO01000002.1"/>
</dbReference>
<dbReference type="GO" id="GO:0003700">
    <property type="term" value="F:DNA-binding transcription factor activity"/>
    <property type="evidence" value="ECO:0007669"/>
    <property type="project" value="InterPro"/>
</dbReference>
<evidence type="ECO:0000313" key="8">
    <source>
        <dbReference type="EMBL" id="KAB7751475.1"/>
    </source>
</evidence>
<dbReference type="PROSITE" id="PS50931">
    <property type="entry name" value="HTH_LYSR"/>
    <property type="match status" value="1"/>
</dbReference>
<dbReference type="CDD" id="cd08422">
    <property type="entry name" value="PBP2_CrgA_like"/>
    <property type="match status" value="1"/>
</dbReference>
<dbReference type="GeneID" id="74302195"/>
<organism evidence="8 9">
    <name type="scientific">Mycolicibacterium phlei DSM 43239 = CCUG 21000</name>
    <dbReference type="NCBI Taxonomy" id="1226750"/>
    <lineage>
        <taxon>Bacteria</taxon>
        <taxon>Bacillati</taxon>
        <taxon>Actinomycetota</taxon>
        <taxon>Actinomycetes</taxon>
        <taxon>Mycobacteriales</taxon>
        <taxon>Mycobacteriaceae</taxon>
        <taxon>Mycolicibacterium</taxon>
    </lineage>
</organism>
<protein>
    <recommendedName>
        <fullName evidence="5">Probable hydrogen peroxide-inducible genes activator</fullName>
    </recommendedName>
</protein>
<dbReference type="InterPro" id="IPR036388">
    <property type="entry name" value="WH-like_DNA-bd_sf"/>
</dbReference>
<dbReference type="InterPro" id="IPR005119">
    <property type="entry name" value="LysR_subst-bd"/>
</dbReference>
<evidence type="ECO:0000256" key="4">
    <source>
        <dbReference type="ARBA" id="ARBA00023163"/>
    </source>
</evidence>
<name>A0A5N5UPF0_MYCPH</name>